<keyword evidence="4 6" id="KW-1133">Transmembrane helix</keyword>
<evidence type="ECO:0000313" key="7">
    <source>
        <dbReference type="EMBL" id="CAD7697859.1"/>
    </source>
</evidence>
<accession>A0A8S1ISL5</accession>
<dbReference type="PANTHER" id="PTHR31893">
    <property type="entry name" value="TRANSMEMBRANE PROTEIN 151 HOMOLOG"/>
    <property type="match status" value="1"/>
</dbReference>
<evidence type="ECO:0000256" key="5">
    <source>
        <dbReference type="ARBA" id="ARBA00023136"/>
    </source>
</evidence>
<evidence type="ECO:0000313" key="8">
    <source>
        <dbReference type="Proteomes" id="UP000708148"/>
    </source>
</evidence>
<dbReference type="PANTHER" id="PTHR31893:SF5">
    <property type="entry name" value="TRANSMEMBRANE PROTEIN 151 HOMOLOG"/>
    <property type="match status" value="1"/>
</dbReference>
<reference evidence="7" key="1">
    <citation type="submission" date="2020-12" db="EMBL/GenBank/DDBJ databases">
        <authorList>
            <person name="Iha C."/>
        </authorList>
    </citation>
    <scope>NUCLEOTIDE SEQUENCE</scope>
</reference>
<dbReference type="Proteomes" id="UP000708148">
    <property type="component" value="Unassembled WGS sequence"/>
</dbReference>
<organism evidence="7 8">
    <name type="scientific">Ostreobium quekettii</name>
    <dbReference type="NCBI Taxonomy" id="121088"/>
    <lineage>
        <taxon>Eukaryota</taxon>
        <taxon>Viridiplantae</taxon>
        <taxon>Chlorophyta</taxon>
        <taxon>core chlorophytes</taxon>
        <taxon>Ulvophyceae</taxon>
        <taxon>TCBD clade</taxon>
        <taxon>Bryopsidales</taxon>
        <taxon>Ostreobineae</taxon>
        <taxon>Ostreobiaceae</taxon>
        <taxon>Ostreobium</taxon>
    </lineage>
</organism>
<sequence>MLRERHGVAVHWKCLVATIAIIASAVLTIVGSASEDGTTSVMFVVGIALLVISVIFYLIELFTCSTGSYVHNVLSTESAVDYVNRLKRTQPVVGYHMCCYHMEVRTRTITESDGQGGTRTRTETYTEKVTTWNGSENFHFDTWKDTSGSVSGLKDYDMAKLRLSKEKEFMDSYTRESFAANRARFVEANCHRDVSFDIEDTLDIDGFRNSVLALRDINNRPWWLRPAVFYIASLLLLTWPYRMLLNSRVASTEFGIVKSISAEPPKGGTAPARATAMLVVDVR</sequence>
<evidence type="ECO:0000256" key="1">
    <source>
        <dbReference type="ARBA" id="ARBA00004141"/>
    </source>
</evidence>
<dbReference type="Pfam" id="PF14857">
    <property type="entry name" value="TMEM151"/>
    <property type="match status" value="1"/>
</dbReference>
<gene>
    <name evidence="7" type="ORF">OSTQU699_LOCUS3220</name>
</gene>
<comment type="subcellular location">
    <subcellularLocation>
        <location evidence="1">Membrane</location>
        <topology evidence="1">Multi-pass membrane protein</topology>
    </subcellularLocation>
</comment>
<feature type="transmembrane region" description="Helical" evidence="6">
    <location>
        <begin position="12"/>
        <end position="34"/>
    </location>
</feature>
<keyword evidence="3 6" id="KW-0812">Transmembrane</keyword>
<keyword evidence="8" id="KW-1185">Reference proteome</keyword>
<dbReference type="InterPro" id="IPR026767">
    <property type="entry name" value="Tmem151"/>
</dbReference>
<feature type="transmembrane region" description="Helical" evidence="6">
    <location>
        <begin position="40"/>
        <end position="59"/>
    </location>
</feature>
<evidence type="ECO:0000256" key="4">
    <source>
        <dbReference type="ARBA" id="ARBA00022989"/>
    </source>
</evidence>
<comment type="caution">
    <text evidence="7">The sequence shown here is derived from an EMBL/GenBank/DDBJ whole genome shotgun (WGS) entry which is preliminary data.</text>
</comment>
<name>A0A8S1ISL5_9CHLO</name>
<dbReference type="AlphaFoldDB" id="A0A8S1ISL5"/>
<dbReference type="GO" id="GO:0016020">
    <property type="term" value="C:membrane"/>
    <property type="evidence" value="ECO:0007669"/>
    <property type="project" value="UniProtKB-SubCell"/>
</dbReference>
<evidence type="ECO:0000256" key="2">
    <source>
        <dbReference type="ARBA" id="ARBA00009583"/>
    </source>
</evidence>
<feature type="transmembrane region" description="Helical" evidence="6">
    <location>
        <begin position="222"/>
        <end position="241"/>
    </location>
</feature>
<protein>
    <submittedName>
        <fullName evidence="7">Uncharacterized protein</fullName>
    </submittedName>
</protein>
<evidence type="ECO:0000256" key="3">
    <source>
        <dbReference type="ARBA" id="ARBA00022692"/>
    </source>
</evidence>
<dbReference type="EMBL" id="CAJHUC010000722">
    <property type="protein sequence ID" value="CAD7697859.1"/>
    <property type="molecule type" value="Genomic_DNA"/>
</dbReference>
<keyword evidence="5 6" id="KW-0472">Membrane</keyword>
<proteinExistence type="inferred from homology"/>
<dbReference type="OrthoDB" id="190434at2759"/>
<comment type="similarity">
    <text evidence="2">Belongs to the TMEM151 family.</text>
</comment>
<evidence type="ECO:0000256" key="6">
    <source>
        <dbReference type="SAM" id="Phobius"/>
    </source>
</evidence>